<protein>
    <recommendedName>
        <fullName evidence="10">cardiolipin synthase (CMP-forming)</fullName>
        <ecNumber evidence="10">2.7.8.41</ecNumber>
    </recommendedName>
</protein>
<gene>
    <name evidence="13" type="ORF">EVEC_LOCUS5235</name>
</gene>
<evidence type="ECO:0000256" key="3">
    <source>
        <dbReference type="ARBA" id="ARBA00022679"/>
    </source>
</evidence>
<evidence type="ECO:0000256" key="8">
    <source>
        <dbReference type="ARBA" id="ARBA00023209"/>
    </source>
</evidence>
<reference evidence="15" key="1">
    <citation type="submission" date="2017-02" db="UniProtKB">
        <authorList>
            <consortium name="WormBaseParasite"/>
        </authorList>
    </citation>
    <scope>IDENTIFICATION</scope>
</reference>
<dbReference type="EC" id="2.7.8.41" evidence="10"/>
<evidence type="ECO:0000256" key="11">
    <source>
        <dbReference type="ARBA" id="ARBA00047433"/>
    </source>
</evidence>
<dbReference type="PANTHER" id="PTHR14269:SF60">
    <property type="entry name" value="CARDIOLIPIN SYNTHASE (CMP-FORMING)"/>
    <property type="match status" value="1"/>
</dbReference>
<evidence type="ECO:0000256" key="1">
    <source>
        <dbReference type="ARBA" id="ARBA00004141"/>
    </source>
</evidence>
<evidence type="ECO:0000256" key="7">
    <source>
        <dbReference type="ARBA" id="ARBA00023136"/>
    </source>
</evidence>
<dbReference type="WBParaSite" id="EVEC_0000562401-mRNA-1">
    <property type="protein sequence ID" value="EVEC_0000562401-mRNA-1"/>
    <property type="gene ID" value="EVEC_0000562401"/>
</dbReference>
<proteinExistence type="predicted"/>
<dbReference type="Proteomes" id="UP000274131">
    <property type="component" value="Unassembled WGS sequence"/>
</dbReference>
<evidence type="ECO:0000256" key="6">
    <source>
        <dbReference type="ARBA" id="ARBA00023098"/>
    </source>
</evidence>
<dbReference type="GO" id="GO:0016020">
    <property type="term" value="C:membrane"/>
    <property type="evidence" value="ECO:0007669"/>
    <property type="project" value="UniProtKB-SubCell"/>
</dbReference>
<evidence type="ECO:0000256" key="5">
    <source>
        <dbReference type="ARBA" id="ARBA00022989"/>
    </source>
</evidence>
<dbReference type="AlphaFoldDB" id="A0A0N4V5V5"/>
<dbReference type="OrthoDB" id="10020554at2759"/>
<keyword evidence="8" id="KW-0594">Phospholipid biosynthesis</keyword>
<feature type="transmembrane region" description="Helical" evidence="12">
    <location>
        <begin position="78"/>
        <end position="99"/>
    </location>
</feature>
<name>A0A0N4V5V5_ENTVE</name>
<keyword evidence="6" id="KW-0443">Lipid metabolism</keyword>
<evidence type="ECO:0000256" key="4">
    <source>
        <dbReference type="ARBA" id="ARBA00022692"/>
    </source>
</evidence>
<reference evidence="13 14" key="2">
    <citation type="submission" date="2018-10" db="EMBL/GenBank/DDBJ databases">
        <authorList>
            <consortium name="Pathogen Informatics"/>
        </authorList>
    </citation>
    <scope>NUCLEOTIDE SEQUENCE [LARGE SCALE GENOMIC DNA]</scope>
</reference>
<keyword evidence="4 12" id="KW-0812">Transmembrane</keyword>
<dbReference type="InterPro" id="IPR043130">
    <property type="entry name" value="CDP-OH_PTrfase_TM_dom"/>
</dbReference>
<evidence type="ECO:0000256" key="12">
    <source>
        <dbReference type="SAM" id="Phobius"/>
    </source>
</evidence>
<keyword evidence="5 12" id="KW-1133">Transmembrane helix</keyword>
<dbReference type="GO" id="GO:0043337">
    <property type="term" value="F:cardiolipin synthase (CMP-forming)"/>
    <property type="evidence" value="ECO:0007669"/>
    <property type="project" value="UniProtKB-EC"/>
</dbReference>
<dbReference type="STRING" id="51028.A0A0N4V5V5"/>
<accession>A0A0N4V5V5</accession>
<dbReference type="GO" id="GO:0005739">
    <property type="term" value="C:mitochondrion"/>
    <property type="evidence" value="ECO:0007669"/>
    <property type="project" value="TreeGrafter"/>
</dbReference>
<evidence type="ECO:0000313" key="13">
    <source>
        <dbReference type="EMBL" id="VDD90484.1"/>
    </source>
</evidence>
<feature type="transmembrane region" description="Helical" evidence="12">
    <location>
        <begin position="214"/>
        <end position="236"/>
    </location>
</feature>
<evidence type="ECO:0000313" key="15">
    <source>
        <dbReference type="WBParaSite" id="EVEC_0000562401-mRNA-1"/>
    </source>
</evidence>
<dbReference type="Pfam" id="PF01066">
    <property type="entry name" value="CDP-OH_P_transf"/>
    <property type="match status" value="1"/>
</dbReference>
<keyword evidence="7 12" id="KW-0472">Membrane</keyword>
<keyword evidence="2" id="KW-0444">Lipid biosynthesis</keyword>
<keyword evidence="9" id="KW-1208">Phospholipid metabolism</keyword>
<evidence type="ECO:0000256" key="9">
    <source>
        <dbReference type="ARBA" id="ARBA00023264"/>
    </source>
</evidence>
<comment type="subcellular location">
    <subcellularLocation>
        <location evidence="1">Membrane</location>
        <topology evidence="1">Multi-pass membrane protein</topology>
    </subcellularLocation>
</comment>
<evidence type="ECO:0000313" key="14">
    <source>
        <dbReference type="Proteomes" id="UP000274131"/>
    </source>
</evidence>
<keyword evidence="14" id="KW-1185">Reference proteome</keyword>
<feature type="transmembrane region" description="Helical" evidence="12">
    <location>
        <begin position="120"/>
        <end position="145"/>
    </location>
</feature>
<dbReference type="InterPro" id="IPR050324">
    <property type="entry name" value="CDP-alcohol_PTase-I"/>
</dbReference>
<dbReference type="EMBL" id="UXUI01008097">
    <property type="protein sequence ID" value="VDD90484.1"/>
    <property type="molecule type" value="Genomic_DNA"/>
</dbReference>
<dbReference type="GO" id="GO:0032049">
    <property type="term" value="P:cardiolipin biosynthetic process"/>
    <property type="evidence" value="ECO:0007669"/>
    <property type="project" value="TreeGrafter"/>
</dbReference>
<dbReference type="InterPro" id="IPR000462">
    <property type="entry name" value="CDP-OH_P_trans"/>
</dbReference>
<sequence length="242" mass="27254">MLESNFINWIRRLYGFPIKSSCHGLVGKTEFFFFRSFSRELAEKSPLRRKIMTVPNALCFFRMGITPFIGYLVITHYFGSACCLLVIAGLTDLLDGYIARHMRGQSSSLGSIIDPVADKVLVTTMFLTLTYVNLIPVVLTTLVVLRDLGLVTGGFLKRFKMLPPPVTLKRFFDSSITPFQVTPTFLSKVNTALQLTVVTFSLAAPVFAFTNHSWLSYLYLMTGITTVSSGMQYVILDRMKRL</sequence>
<organism evidence="15">
    <name type="scientific">Enterobius vermicularis</name>
    <name type="common">Human pinworm</name>
    <dbReference type="NCBI Taxonomy" id="51028"/>
    <lineage>
        <taxon>Eukaryota</taxon>
        <taxon>Metazoa</taxon>
        <taxon>Ecdysozoa</taxon>
        <taxon>Nematoda</taxon>
        <taxon>Chromadorea</taxon>
        <taxon>Rhabditida</taxon>
        <taxon>Spirurina</taxon>
        <taxon>Oxyuridomorpha</taxon>
        <taxon>Oxyuroidea</taxon>
        <taxon>Oxyuridae</taxon>
        <taxon>Enterobius</taxon>
    </lineage>
</organism>
<comment type="catalytic activity">
    <reaction evidence="11">
        <text>a CDP-1,2-diacyl-sn-glycerol + a 1,2-diacyl-sn-glycero-3-phospho-(1'-sn-glycerol) = a cardiolipin + CMP + H(+)</text>
        <dbReference type="Rhea" id="RHEA:32931"/>
        <dbReference type="ChEBI" id="CHEBI:15378"/>
        <dbReference type="ChEBI" id="CHEBI:58332"/>
        <dbReference type="ChEBI" id="CHEBI:60377"/>
        <dbReference type="ChEBI" id="CHEBI:62237"/>
        <dbReference type="ChEBI" id="CHEBI:64716"/>
        <dbReference type="EC" id="2.7.8.41"/>
    </reaction>
</comment>
<dbReference type="Gene3D" id="1.20.120.1760">
    <property type="match status" value="1"/>
</dbReference>
<dbReference type="PANTHER" id="PTHR14269">
    <property type="entry name" value="CDP-DIACYLGLYCEROL--GLYCEROL-3-PHOSPHATE 3-PHOSPHATIDYLTRANSFERASE-RELATED"/>
    <property type="match status" value="1"/>
</dbReference>
<evidence type="ECO:0000256" key="10">
    <source>
        <dbReference type="ARBA" id="ARBA00039001"/>
    </source>
</evidence>
<keyword evidence="3" id="KW-0808">Transferase</keyword>
<evidence type="ECO:0000256" key="2">
    <source>
        <dbReference type="ARBA" id="ARBA00022516"/>
    </source>
</evidence>